<accession>A0AAN8LDY1</accession>
<feature type="compositionally biased region" description="Low complexity" evidence="4">
    <location>
        <begin position="252"/>
        <end position="261"/>
    </location>
</feature>
<name>A0AAN8LDY1_9TELE</name>
<dbReference type="Proteomes" id="UP001356427">
    <property type="component" value="Unassembled WGS sequence"/>
</dbReference>
<dbReference type="GO" id="GO:0034334">
    <property type="term" value="P:adherens junction maintenance"/>
    <property type="evidence" value="ECO:0007669"/>
    <property type="project" value="TreeGrafter"/>
</dbReference>
<reference evidence="6 7" key="1">
    <citation type="submission" date="2021-04" db="EMBL/GenBank/DDBJ databases">
        <authorList>
            <person name="De Guttry C."/>
            <person name="Zahm M."/>
            <person name="Klopp C."/>
            <person name="Cabau C."/>
            <person name="Louis A."/>
            <person name="Berthelot C."/>
            <person name="Parey E."/>
            <person name="Roest Crollius H."/>
            <person name="Montfort J."/>
            <person name="Robinson-Rechavi M."/>
            <person name="Bucao C."/>
            <person name="Bouchez O."/>
            <person name="Gislard M."/>
            <person name="Lluch J."/>
            <person name="Milhes M."/>
            <person name="Lampietro C."/>
            <person name="Lopez Roques C."/>
            <person name="Donnadieu C."/>
            <person name="Braasch I."/>
            <person name="Desvignes T."/>
            <person name="Postlethwait J."/>
            <person name="Bobe J."/>
            <person name="Wedekind C."/>
            <person name="Guiguen Y."/>
        </authorList>
    </citation>
    <scope>NUCLEOTIDE SEQUENCE [LARGE SCALE GENOMIC DNA]</scope>
    <source>
        <strain evidence="6">Cs_M1</strain>
        <tissue evidence="6">Blood</tissue>
    </source>
</reference>
<evidence type="ECO:0000313" key="7">
    <source>
        <dbReference type="Proteomes" id="UP001356427"/>
    </source>
</evidence>
<evidence type="ECO:0000256" key="1">
    <source>
        <dbReference type="ARBA" id="ARBA00004496"/>
    </source>
</evidence>
<feature type="compositionally biased region" description="Polar residues" evidence="4">
    <location>
        <begin position="307"/>
        <end position="322"/>
    </location>
</feature>
<evidence type="ECO:0000256" key="2">
    <source>
        <dbReference type="ARBA" id="ARBA00022490"/>
    </source>
</evidence>
<feature type="compositionally biased region" description="Polar residues" evidence="4">
    <location>
        <begin position="163"/>
        <end position="177"/>
    </location>
</feature>
<feature type="compositionally biased region" description="Basic and acidic residues" evidence="4">
    <location>
        <begin position="444"/>
        <end position="457"/>
    </location>
</feature>
<feature type="compositionally biased region" description="Pro residues" evidence="4">
    <location>
        <begin position="504"/>
        <end position="520"/>
    </location>
</feature>
<feature type="compositionally biased region" description="Low complexity" evidence="4">
    <location>
        <begin position="277"/>
        <end position="306"/>
    </location>
</feature>
<feature type="region of interest" description="Disordered" evidence="4">
    <location>
        <begin position="502"/>
        <end position="525"/>
    </location>
</feature>
<feature type="region of interest" description="Disordered" evidence="4">
    <location>
        <begin position="1"/>
        <end position="29"/>
    </location>
</feature>
<proteinExistence type="predicted"/>
<dbReference type="PANTHER" id="PTHR16093:SF4">
    <property type="entry name" value="INNATE IMMUNITY ACTIVATOR PROTEIN"/>
    <property type="match status" value="1"/>
</dbReference>
<feature type="region of interest" description="Disordered" evidence="4">
    <location>
        <begin position="159"/>
        <end position="178"/>
    </location>
</feature>
<organism evidence="6 7">
    <name type="scientific">Coregonus suidteri</name>
    <dbReference type="NCBI Taxonomy" id="861788"/>
    <lineage>
        <taxon>Eukaryota</taxon>
        <taxon>Metazoa</taxon>
        <taxon>Chordata</taxon>
        <taxon>Craniata</taxon>
        <taxon>Vertebrata</taxon>
        <taxon>Euteleostomi</taxon>
        <taxon>Actinopterygii</taxon>
        <taxon>Neopterygii</taxon>
        <taxon>Teleostei</taxon>
        <taxon>Protacanthopterygii</taxon>
        <taxon>Salmoniformes</taxon>
        <taxon>Salmonidae</taxon>
        <taxon>Coregoninae</taxon>
        <taxon>Coregonus</taxon>
    </lineage>
</organism>
<dbReference type="EMBL" id="JAGTTL010000019">
    <property type="protein sequence ID" value="KAK6308483.1"/>
    <property type="molecule type" value="Genomic_DNA"/>
</dbReference>
<evidence type="ECO:0000313" key="6">
    <source>
        <dbReference type="EMBL" id="KAK6308483.1"/>
    </source>
</evidence>
<comment type="caution">
    <text evidence="6">The sequence shown here is derived from an EMBL/GenBank/DDBJ whole genome shotgun (WGS) entry which is preliminary data.</text>
</comment>
<keyword evidence="2" id="KW-0963">Cytoplasm</keyword>
<comment type="subcellular location">
    <subcellularLocation>
        <location evidence="1">Cytoplasm</location>
    </subcellularLocation>
</comment>
<keyword evidence="7" id="KW-1185">Reference proteome</keyword>
<feature type="domain" description="Cytohesin Ubiquitin Protein Inducing" evidence="5">
    <location>
        <begin position="3"/>
        <end position="131"/>
    </location>
</feature>
<dbReference type="InterPro" id="IPR043447">
    <property type="entry name" value="CCDC120/INAVA"/>
</dbReference>
<dbReference type="InterPro" id="IPR021774">
    <property type="entry name" value="CUPID"/>
</dbReference>
<sequence length="643" mass="70728">MVDKEVSDTDTGIILNSGPDSSTSPGKDLTTHTRVMRLKQQVLEELLVDLKKLCIREAELTGKLSSDYPLLPDEKPPRVRRRIGATFKLDHSLIYQDGEDSELHSLETDLALQLQIVEAARRLSVEEHLSKPQKKSRLQQCNREERKVKDLQEAVFQHRIRNDCSSPPTNKKNNTAKHNLCMSDDSSLSDAVALDDDSLSSSSSVDPLIQSSLGSLSLQSSSSQGSLHHTSAQSQSLGSSCSVEQTQTQSQSLGSSCSVEQTQTQGSRMGSSCSVEQTQTQGSSLGSSCSVEQTQTQGSSLGSSCSVEQTQTQGSRMGSSCSVEFPERSPIQNSPWRESNLDQPYLKPNTPLSVCSSRPSTPVGTPVFPADSRVLPSHFPSIKNMALRHGQTNSSSAPSTPELHVRRQYSQSFRLPRSQSLMTWVRDVGEPGCHADGQSSCPPSRDRDKDNHKDREGPASTEIPKLCPPPYGFHYRAQSPTSPALNVSNSPSFYKTAAQILAAGPPPSSPRRVLKPPPPYTRLVRTPSLREYPNQSARVLPREMASELKSWNQRNQFQNQFQKTHPGSLERLGSLRVKSPTSPHLPPYMQGPYQKLILQRAADGTPVQWFVEPEPGVTTAINCIRRRLGLSQKRMICSTTAEH</sequence>
<keyword evidence="3" id="KW-0175">Coiled coil</keyword>
<feature type="region of interest" description="Disordered" evidence="4">
    <location>
        <begin position="252"/>
        <end position="362"/>
    </location>
</feature>
<gene>
    <name evidence="6" type="ORF">J4Q44_G00217540</name>
</gene>
<dbReference type="GO" id="GO:0005737">
    <property type="term" value="C:cytoplasm"/>
    <property type="evidence" value="ECO:0007669"/>
    <property type="project" value="UniProtKB-SubCell"/>
</dbReference>
<evidence type="ECO:0000256" key="3">
    <source>
        <dbReference type="ARBA" id="ARBA00023054"/>
    </source>
</evidence>
<dbReference type="Pfam" id="PF11819">
    <property type="entry name" value="CUPID"/>
    <property type="match status" value="1"/>
</dbReference>
<feature type="compositionally biased region" description="Polar residues" evidence="4">
    <location>
        <begin position="262"/>
        <end position="276"/>
    </location>
</feature>
<evidence type="ECO:0000259" key="5">
    <source>
        <dbReference type="Pfam" id="PF11819"/>
    </source>
</evidence>
<evidence type="ECO:0000256" key="4">
    <source>
        <dbReference type="SAM" id="MobiDB-lite"/>
    </source>
</evidence>
<dbReference type="PANTHER" id="PTHR16093">
    <property type="entry name" value="COILED-COIL DOMAIN-CONTAINING PROTEIN 120 FAMILY MEMBER"/>
    <property type="match status" value="1"/>
</dbReference>
<feature type="region of interest" description="Disordered" evidence="4">
    <location>
        <begin position="431"/>
        <end position="470"/>
    </location>
</feature>
<dbReference type="AlphaFoldDB" id="A0AAN8LDY1"/>
<protein>
    <recommendedName>
        <fullName evidence="5">Cytohesin Ubiquitin Protein Inducing domain-containing protein</fullName>
    </recommendedName>
</protein>
<dbReference type="GO" id="GO:0031398">
    <property type="term" value="P:positive regulation of protein ubiquitination"/>
    <property type="evidence" value="ECO:0007669"/>
    <property type="project" value="TreeGrafter"/>
</dbReference>
<feature type="compositionally biased region" description="Polar residues" evidence="4">
    <location>
        <begin position="350"/>
        <end position="362"/>
    </location>
</feature>